<evidence type="ECO:0000313" key="3">
    <source>
        <dbReference type="Proteomes" id="UP001190700"/>
    </source>
</evidence>
<dbReference type="Proteomes" id="UP001190700">
    <property type="component" value="Unassembled WGS sequence"/>
</dbReference>
<dbReference type="Pfam" id="PF09717">
    <property type="entry name" value="CPW_WPC"/>
    <property type="match status" value="1"/>
</dbReference>
<feature type="domain" description="CPW-WPC" evidence="1">
    <location>
        <begin position="137"/>
        <end position="174"/>
    </location>
</feature>
<dbReference type="InterPro" id="IPR006387">
    <property type="entry name" value="CPW_WPC_dom"/>
</dbReference>
<sequence length="209" mass="23751">MYVLGAESYYDQIDLQWWDGQIEEWKAFTCESGVGPCLSFDIASGHYRVLSAYIQKGTKLTVHVTSIGESHEYQVLIRSGEPPTESNYDYQLTRKEPGFTQWSCRGVPFFFRVALPNGAKTKKSKFGVTLTLDNCSEKDYIQRCPGGWKDKGDGWCIPPKWYNGPCKKQNFFGEYDLGREYTNPASKRNTHAVAAVCSRTTAQPKQWLA</sequence>
<dbReference type="AlphaFoldDB" id="A0AAE0LLD9"/>
<keyword evidence="3" id="KW-1185">Reference proteome</keyword>
<accession>A0AAE0LLD9</accession>
<proteinExistence type="predicted"/>
<evidence type="ECO:0000313" key="2">
    <source>
        <dbReference type="EMBL" id="KAK3289130.1"/>
    </source>
</evidence>
<name>A0AAE0LLD9_9CHLO</name>
<protein>
    <recommendedName>
        <fullName evidence="1">CPW-WPC domain-containing protein</fullName>
    </recommendedName>
</protein>
<gene>
    <name evidence="2" type="ORF">CYMTET_3435</name>
</gene>
<evidence type="ECO:0000259" key="1">
    <source>
        <dbReference type="Pfam" id="PF09717"/>
    </source>
</evidence>
<organism evidence="2 3">
    <name type="scientific">Cymbomonas tetramitiformis</name>
    <dbReference type="NCBI Taxonomy" id="36881"/>
    <lineage>
        <taxon>Eukaryota</taxon>
        <taxon>Viridiplantae</taxon>
        <taxon>Chlorophyta</taxon>
        <taxon>Pyramimonadophyceae</taxon>
        <taxon>Pyramimonadales</taxon>
        <taxon>Pyramimonadaceae</taxon>
        <taxon>Cymbomonas</taxon>
    </lineage>
</organism>
<reference evidence="2 3" key="1">
    <citation type="journal article" date="2015" name="Genome Biol. Evol.">
        <title>Comparative Genomics of a Bacterivorous Green Alga Reveals Evolutionary Causalities and Consequences of Phago-Mixotrophic Mode of Nutrition.</title>
        <authorList>
            <person name="Burns J.A."/>
            <person name="Paasch A."/>
            <person name="Narechania A."/>
            <person name="Kim E."/>
        </authorList>
    </citation>
    <scope>NUCLEOTIDE SEQUENCE [LARGE SCALE GENOMIC DNA]</scope>
    <source>
        <strain evidence="2 3">PLY_AMNH</strain>
    </source>
</reference>
<dbReference type="EMBL" id="LGRX02000231">
    <property type="protein sequence ID" value="KAK3289130.1"/>
    <property type="molecule type" value="Genomic_DNA"/>
</dbReference>
<comment type="caution">
    <text evidence="2">The sequence shown here is derived from an EMBL/GenBank/DDBJ whole genome shotgun (WGS) entry which is preliminary data.</text>
</comment>